<comment type="caution">
    <text evidence="1">The sequence shown here is derived from an EMBL/GenBank/DDBJ whole genome shotgun (WGS) entry which is preliminary data.</text>
</comment>
<accession>A0A167LZD3</accession>
<sequence length="103" mass="11473">MSTLAELESEFEMLAACCEAAKNDFTIKDDQRIELAQRYRVIHACLFAVRKEAVAAQHSSVSTLELNAIPTLGQLESKPEEHEKIIDAAKGDWSIPNARNEKS</sequence>
<dbReference type="AlphaFoldDB" id="A0A167LZD3"/>
<dbReference type="GeneID" id="30024953"/>
<gene>
    <name evidence="1" type="ORF">ISF_08661</name>
</gene>
<organism evidence="1 2">
    <name type="scientific">Cordyceps fumosorosea (strain ARSEF 2679)</name>
    <name type="common">Isaria fumosorosea</name>
    <dbReference type="NCBI Taxonomy" id="1081104"/>
    <lineage>
        <taxon>Eukaryota</taxon>
        <taxon>Fungi</taxon>
        <taxon>Dikarya</taxon>
        <taxon>Ascomycota</taxon>
        <taxon>Pezizomycotina</taxon>
        <taxon>Sordariomycetes</taxon>
        <taxon>Hypocreomycetidae</taxon>
        <taxon>Hypocreales</taxon>
        <taxon>Cordycipitaceae</taxon>
        <taxon>Cordyceps</taxon>
    </lineage>
</organism>
<reference evidence="1 2" key="1">
    <citation type="journal article" date="2016" name="Genome Biol. Evol.">
        <title>Divergent and convergent evolution of fungal pathogenicity.</title>
        <authorList>
            <person name="Shang Y."/>
            <person name="Xiao G."/>
            <person name="Zheng P."/>
            <person name="Cen K."/>
            <person name="Zhan S."/>
            <person name="Wang C."/>
        </authorList>
    </citation>
    <scope>NUCLEOTIDE SEQUENCE [LARGE SCALE GENOMIC DNA]</scope>
    <source>
        <strain evidence="1 2">ARSEF 2679</strain>
    </source>
</reference>
<protein>
    <submittedName>
        <fullName evidence="1">Uncharacterized protein</fullName>
    </submittedName>
</protein>
<proteinExistence type="predicted"/>
<evidence type="ECO:0000313" key="2">
    <source>
        <dbReference type="Proteomes" id="UP000076744"/>
    </source>
</evidence>
<evidence type="ECO:0000313" key="1">
    <source>
        <dbReference type="EMBL" id="OAA53722.1"/>
    </source>
</evidence>
<dbReference type="OrthoDB" id="10440298at2759"/>
<dbReference type="EMBL" id="AZHB01000033">
    <property type="protein sequence ID" value="OAA53722.1"/>
    <property type="molecule type" value="Genomic_DNA"/>
</dbReference>
<keyword evidence="2" id="KW-1185">Reference proteome</keyword>
<dbReference type="Proteomes" id="UP000076744">
    <property type="component" value="Unassembled WGS sequence"/>
</dbReference>
<dbReference type="RefSeq" id="XP_018700590.1">
    <property type="nucleotide sequence ID" value="XM_018852264.1"/>
</dbReference>
<name>A0A167LZD3_CORFA</name>